<reference evidence="9" key="1">
    <citation type="submission" date="2022-01" db="EMBL/GenBank/DDBJ databases">
        <authorList>
            <person name="King R."/>
        </authorList>
    </citation>
    <scope>NUCLEOTIDE SEQUENCE</scope>
</reference>
<dbReference type="PANTHER" id="PTHR11923">
    <property type="entry name" value="SCAVENGER RECEPTOR CLASS B TYPE-1 SR-B1"/>
    <property type="match status" value="1"/>
</dbReference>
<evidence type="ECO:0008006" key="11">
    <source>
        <dbReference type="Google" id="ProtNLM"/>
    </source>
</evidence>
<comment type="similarity">
    <text evidence="2">Belongs to the CD36 family.</text>
</comment>
<protein>
    <recommendedName>
        <fullName evidence="11">Protein croquemort-like</fullName>
    </recommendedName>
</protein>
<name>A0A9P0GEF6_9CUCU</name>
<evidence type="ECO:0000256" key="6">
    <source>
        <dbReference type="ARBA" id="ARBA00023136"/>
    </source>
</evidence>
<evidence type="ECO:0000256" key="8">
    <source>
        <dbReference type="SAM" id="Phobius"/>
    </source>
</evidence>
<feature type="transmembrane region" description="Helical" evidence="8">
    <location>
        <begin position="28"/>
        <end position="48"/>
    </location>
</feature>
<accession>A0A9P0GEF6</accession>
<evidence type="ECO:0000256" key="4">
    <source>
        <dbReference type="ARBA" id="ARBA00022692"/>
    </source>
</evidence>
<evidence type="ECO:0000313" key="9">
    <source>
        <dbReference type="EMBL" id="CAH1112790.1"/>
    </source>
</evidence>
<evidence type="ECO:0000256" key="3">
    <source>
        <dbReference type="ARBA" id="ARBA00022475"/>
    </source>
</evidence>
<evidence type="ECO:0000256" key="7">
    <source>
        <dbReference type="ARBA" id="ARBA00023180"/>
    </source>
</evidence>
<dbReference type="AlphaFoldDB" id="A0A9P0GEF6"/>
<keyword evidence="10" id="KW-1185">Reference proteome</keyword>
<keyword evidence="4 8" id="KW-0812">Transmembrane</keyword>
<feature type="transmembrane region" description="Helical" evidence="8">
    <location>
        <begin position="457"/>
        <end position="481"/>
    </location>
</feature>
<comment type="subcellular location">
    <subcellularLocation>
        <location evidence="1">Cell membrane</location>
    </subcellularLocation>
</comment>
<keyword evidence="3" id="KW-1003">Cell membrane</keyword>
<keyword evidence="6 8" id="KW-0472">Membrane</keyword>
<dbReference type="Pfam" id="PF01130">
    <property type="entry name" value="CD36"/>
    <property type="match status" value="1"/>
</dbReference>
<dbReference type="PRINTS" id="PR01609">
    <property type="entry name" value="CD36FAMILY"/>
</dbReference>
<evidence type="ECO:0000256" key="1">
    <source>
        <dbReference type="ARBA" id="ARBA00004236"/>
    </source>
</evidence>
<dbReference type="OrthoDB" id="514335at2759"/>
<evidence type="ECO:0000313" key="10">
    <source>
        <dbReference type="Proteomes" id="UP001153636"/>
    </source>
</evidence>
<proteinExistence type="inferred from homology"/>
<keyword evidence="5 8" id="KW-1133">Transmembrane helix</keyword>
<dbReference type="Proteomes" id="UP001153636">
    <property type="component" value="Chromosome 6"/>
</dbReference>
<dbReference type="PANTHER" id="PTHR11923:SF93">
    <property type="entry name" value="GH07959P-RELATED"/>
    <property type="match status" value="1"/>
</dbReference>
<evidence type="ECO:0000256" key="2">
    <source>
        <dbReference type="ARBA" id="ARBA00010532"/>
    </source>
</evidence>
<organism evidence="9 10">
    <name type="scientific">Psylliodes chrysocephalus</name>
    <dbReference type="NCBI Taxonomy" id="3402493"/>
    <lineage>
        <taxon>Eukaryota</taxon>
        <taxon>Metazoa</taxon>
        <taxon>Ecdysozoa</taxon>
        <taxon>Arthropoda</taxon>
        <taxon>Hexapoda</taxon>
        <taxon>Insecta</taxon>
        <taxon>Pterygota</taxon>
        <taxon>Neoptera</taxon>
        <taxon>Endopterygota</taxon>
        <taxon>Coleoptera</taxon>
        <taxon>Polyphaga</taxon>
        <taxon>Cucujiformia</taxon>
        <taxon>Chrysomeloidea</taxon>
        <taxon>Chrysomelidae</taxon>
        <taxon>Galerucinae</taxon>
        <taxon>Alticini</taxon>
        <taxon>Psylliodes</taxon>
    </lineage>
</organism>
<gene>
    <name evidence="9" type="ORF">PSYICH_LOCUS12944</name>
</gene>
<keyword evidence="7" id="KW-0325">Glycoprotein</keyword>
<sequence>MTFFFKTDVVYLDQSSKMKRRRRQIGQICLLLAGIILISAGVSIFVFFESIYEFILREALRFAPTSQAYLAWQTNDPPLRMDIYVFNWTNPEEIGNPDVKPEFEEVGPYTFKEIKEKINITWHEHNSTISYAYKKLYFYDEENSVRKLNDVISTINIVPLTIGYKIRHASWWTKRVISATLSSVSSLYVTKNVSQILFEGYEEPILGTLSKFPFLNVQDKFGIFYGKNNTMGQEGFFSMHYANDEDFGKILTWNFKNRTEFYEGHCNDIRGSSGEFYPINRKRDKLILYSDQLCKYAEFEYVEDVVIKGVKGYKYTADNIFDNGTTRPENACFCKGECLPSGVFNVSACRDNSPSFLSFPHFYQADPYYTDAIKGMRPDKTKHEFYITIEPKSGIIMDIQLVMQINMLLQPIRSVRLYEKVPKVFLPLFYIKQNVNLKDDIASSLKIIQNFPEYCNYTFYILVGLGCLSIFWAFCSCFWCYTSNKQKFEINGKIATTSSATIRDEIPLRGGRLGK</sequence>
<dbReference type="GO" id="GO:0005044">
    <property type="term" value="F:scavenger receptor activity"/>
    <property type="evidence" value="ECO:0007669"/>
    <property type="project" value="TreeGrafter"/>
</dbReference>
<dbReference type="GO" id="GO:0005886">
    <property type="term" value="C:plasma membrane"/>
    <property type="evidence" value="ECO:0007669"/>
    <property type="project" value="UniProtKB-SubCell"/>
</dbReference>
<evidence type="ECO:0000256" key="5">
    <source>
        <dbReference type="ARBA" id="ARBA00022989"/>
    </source>
</evidence>
<dbReference type="GO" id="GO:0005737">
    <property type="term" value="C:cytoplasm"/>
    <property type="evidence" value="ECO:0007669"/>
    <property type="project" value="TreeGrafter"/>
</dbReference>
<dbReference type="InterPro" id="IPR002159">
    <property type="entry name" value="CD36_fam"/>
</dbReference>
<dbReference type="EMBL" id="OV651818">
    <property type="protein sequence ID" value="CAH1112790.1"/>
    <property type="molecule type" value="Genomic_DNA"/>
</dbReference>